<protein>
    <submittedName>
        <fullName evidence="2">Uncharacterized protein</fullName>
    </submittedName>
</protein>
<name>A0A4R9AWN9_9MICO</name>
<evidence type="ECO:0000313" key="3">
    <source>
        <dbReference type="Proteomes" id="UP000297983"/>
    </source>
</evidence>
<sequence>MPESDASGLSAANEPQQPSLSVRLAAVEAERDRLQAELDARENESLASWLEVVGTESRVLGDMYNTLSWRVTKPLRFVRKIQIKAVELGPSRFSQLAVADLKRRYLGRRR</sequence>
<gene>
    <name evidence="2" type="ORF">E3T50_06480</name>
</gene>
<dbReference type="AlphaFoldDB" id="A0A4R9AWN9"/>
<feature type="region of interest" description="Disordered" evidence="1">
    <location>
        <begin position="1"/>
        <end position="20"/>
    </location>
</feature>
<proteinExistence type="predicted"/>
<dbReference type="EMBL" id="SOHL01000013">
    <property type="protein sequence ID" value="TFD71222.1"/>
    <property type="molecule type" value="Genomic_DNA"/>
</dbReference>
<organism evidence="2 3">
    <name type="scientific">Cryobacterium gelidum</name>
    <dbReference type="NCBI Taxonomy" id="1259164"/>
    <lineage>
        <taxon>Bacteria</taxon>
        <taxon>Bacillati</taxon>
        <taxon>Actinomycetota</taxon>
        <taxon>Actinomycetes</taxon>
        <taxon>Micrococcales</taxon>
        <taxon>Microbacteriaceae</taxon>
        <taxon>Cryobacterium</taxon>
    </lineage>
</organism>
<reference evidence="2 3" key="1">
    <citation type="submission" date="2019-03" db="EMBL/GenBank/DDBJ databases">
        <title>Genomics of glacier-inhabiting Cryobacterium strains.</title>
        <authorList>
            <person name="Liu Q."/>
            <person name="Xin Y.-H."/>
        </authorList>
    </citation>
    <scope>NUCLEOTIDE SEQUENCE [LARGE SCALE GENOMIC DNA]</scope>
    <source>
        <strain evidence="2 3">Hz16</strain>
    </source>
</reference>
<evidence type="ECO:0000256" key="1">
    <source>
        <dbReference type="SAM" id="MobiDB-lite"/>
    </source>
</evidence>
<evidence type="ECO:0000313" key="2">
    <source>
        <dbReference type="EMBL" id="TFD71222.1"/>
    </source>
</evidence>
<comment type="caution">
    <text evidence="2">The sequence shown here is derived from an EMBL/GenBank/DDBJ whole genome shotgun (WGS) entry which is preliminary data.</text>
</comment>
<dbReference type="Proteomes" id="UP000297983">
    <property type="component" value="Unassembled WGS sequence"/>
</dbReference>
<accession>A0A4R9AWN9</accession>
<keyword evidence="3" id="KW-1185">Reference proteome</keyword>
<dbReference type="RefSeq" id="WP_134551122.1">
    <property type="nucleotide sequence ID" value="NZ_SOHL01000013.1"/>
</dbReference>